<proteinExistence type="predicted"/>
<evidence type="ECO:0000313" key="1">
    <source>
        <dbReference type="EMBL" id="RJQ84661.1"/>
    </source>
</evidence>
<accession>A0A419I3E9</accession>
<dbReference type="OrthoDB" id="4144896at2"/>
<keyword evidence="2" id="KW-1185">Reference proteome</keyword>
<reference evidence="1 2" key="1">
    <citation type="submission" date="2018-09" db="EMBL/GenBank/DDBJ databases">
        <title>YIM PH 21725 draft genome.</title>
        <authorList>
            <person name="Miao C."/>
        </authorList>
    </citation>
    <scope>NUCLEOTIDE SEQUENCE [LARGE SCALE GENOMIC DNA]</scope>
    <source>
        <strain evidence="2">YIM PH21725</strain>
    </source>
</reference>
<dbReference type="Proteomes" id="UP000285112">
    <property type="component" value="Unassembled WGS sequence"/>
</dbReference>
<dbReference type="EMBL" id="QZFV01000085">
    <property type="protein sequence ID" value="RJQ84661.1"/>
    <property type="molecule type" value="Genomic_DNA"/>
</dbReference>
<organism evidence="1 2">
    <name type="scientific">Amycolatopsis panacis</name>
    <dbReference type="NCBI Taxonomy" id="2340917"/>
    <lineage>
        <taxon>Bacteria</taxon>
        <taxon>Bacillati</taxon>
        <taxon>Actinomycetota</taxon>
        <taxon>Actinomycetes</taxon>
        <taxon>Pseudonocardiales</taxon>
        <taxon>Pseudonocardiaceae</taxon>
        <taxon>Amycolatopsis</taxon>
    </lineage>
</organism>
<gene>
    <name evidence="1" type="ORF">D5S19_16210</name>
</gene>
<dbReference type="RefSeq" id="WP_147397413.1">
    <property type="nucleotide sequence ID" value="NZ_QZFV01000085.1"/>
</dbReference>
<comment type="caution">
    <text evidence="1">The sequence shown here is derived from an EMBL/GenBank/DDBJ whole genome shotgun (WGS) entry which is preliminary data.</text>
</comment>
<dbReference type="AlphaFoldDB" id="A0A419I3E9"/>
<evidence type="ECO:0000313" key="2">
    <source>
        <dbReference type="Proteomes" id="UP000285112"/>
    </source>
</evidence>
<sequence length="196" mass="22128">MSNLAGTVCYCRGFAAARQPTQRPRGQNTLKERHLLKRCRAVLVNVPIPRPFSIGSFIDQVARSRRRRIHLHTAPHHAPADKPCGVWLATDEEDHIFVEEQTSRLHQEHIILHEIGHMLGGHTVLAPRENLDAQELFPDLQPQLVRRLLGRVRYDDPQEEEAELIASLILTSAEQADATTPGVLGGLEEKLGYRPR</sequence>
<evidence type="ECO:0008006" key="3">
    <source>
        <dbReference type="Google" id="ProtNLM"/>
    </source>
</evidence>
<protein>
    <recommendedName>
        <fullName evidence="3">ImmA/IrrE family metallo-endopeptidase</fullName>
    </recommendedName>
</protein>
<name>A0A419I3E9_9PSEU</name>